<dbReference type="PANTHER" id="PTHR17609:SF3">
    <property type="entry name" value="SAP DOMAIN-CONTAINING PROTEIN"/>
    <property type="match status" value="1"/>
</dbReference>
<gene>
    <name evidence="2" type="ORF">WMY93_015780</name>
</gene>
<evidence type="ECO:0000259" key="1">
    <source>
        <dbReference type="PROSITE" id="PS50800"/>
    </source>
</evidence>
<dbReference type="Proteomes" id="UP001460270">
    <property type="component" value="Unassembled WGS sequence"/>
</dbReference>
<reference evidence="3" key="1">
    <citation type="submission" date="2024-04" db="EMBL/GenBank/DDBJ databases">
        <title>Salinicola lusitanus LLJ914,a marine bacterium isolated from the Okinawa Trough.</title>
        <authorList>
            <person name="Li J."/>
        </authorList>
    </citation>
    <scope>NUCLEOTIDE SEQUENCE [LARGE SCALE GENOMIC DNA]</scope>
</reference>
<organism evidence="2 3">
    <name type="scientific">Mugilogobius chulae</name>
    <name type="common">yellowstripe goby</name>
    <dbReference type="NCBI Taxonomy" id="88201"/>
    <lineage>
        <taxon>Eukaryota</taxon>
        <taxon>Metazoa</taxon>
        <taxon>Chordata</taxon>
        <taxon>Craniata</taxon>
        <taxon>Vertebrata</taxon>
        <taxon>Euteleostomi</taxon>
        <taxon>Actinopterygii</taxon>
        <taxon>Neopterygii</taxon>
        <taxon>Teleostei</taxon>
        <taxon>Neoteleostei</taxon>
        <taxon>Acanthomorphata</taxon>
        <taxon>Gobiaria</taxon>
        <taxon>Gobiiformes</taxon>
        <taxon>Gobioidei</taxon>
        <taxon>Gobiidae</taxon>
        <taxon>Gobionellinae</taxon>
        <taxon>Mugilogobius</taxon>
    </lineage>
</organism>
<dbReference type="InterPro" id="IPR039598">
    <property type="entry name" value="HMGXB3"/>
</dbReference>
<protein>
    <recommendedName>
        <fullName evidence="1">SAP domain-containing protein</fullName>
    </recommendedName>
</protein>
<keyword evidence="3" id="KW-1185">Reference proteome</keyword>
<feature type="domain" description="SAP" evidence="1">
    <location>
        <begin position="224"/>
        <end position="258"/>
    </location>
</feature>
<dbReference type="PROSITE" id="PS50800">
    <property type="entry name" value="SAP"/>
    <property type="match status" value="1"/>
</dbReference>
<sequence length="567" mass="64579">MDGRLVLTNAGLTESVPIEISMPEEQEQPADLQDDPNQGFSIALFPVQDELKSHTAVGRFIHAMELQMNTTIHHNTIRRAFFQYSALTAYNYDYSCNRCGHHPPVLIADANWKLAFDVPVSVLKRPQNEDVQNLHLSINIKTKWEKLEKRLIASGICEELGLENPFHEDLDFTCFVPWIGPSSRISDNLPKTEKLKGLVSKSLNDTGGQKTILTEDELIQLLESKKPSKSELEKACSYLGLSTVGSESDLINRLEEMLLYKDIYPKMFVKLQKTGGGVLHMGCTHGVTYYSSPLLWQESARDHVDDQWTQRDMVNCGVSVCTVAELIIRGIQMKQVSLSKMQFHHLRVYHAACLAADAVPQSEKLSDICMAEEINSCIYYYRDGRGIQRSLYTYEQEDWVKCETCNGWLHQDCAGFVENNTSTFTCGCDLPEPYPFTRTLNILCTQGIAGLTSQDQIKAVKEKLVKKERRSNRMFLWENPSRLQSLKNSLNRCPTCFSERYLEELVDFIKKSLDMDPNDLRNIDFVIDVMVPEVTIDILMTVEGFGRYQSEKFLGTMIDDNVPMEID</sequence>
<dbReference type="EMBL" id="JBBPFD010000011">
    <property type="protein sequence ID" value="KAK7907168.1"/>
    <property type="molecule type" value="Genomic_DNA"/>
</dbReference>
<evidence type="ECO:0000313" key="3">
    <source>
        <dbReference type="Proteomes" id="UP001460270"/>
    </source>
</evidence>
<dbReference type="SUPFAM" id="SSF57903">
    <property type="entry name" value="FYVE/PHD zinc finger"/>
    <property type="match status" value="1"/>
</dbReference>
<dbReference type="PANTHER" id="PTHR17609">
    <property type="entry name" value="HMG DOMAIN-CONTAINING PROTEIN 3"/>
    <property type="match status" value="1"/>
</dbReference>
<comment type="caution">
    <text evidence="2">The sequence shown here is derived from an EMBL/GenBank/DDBJ whole genome shotgun (WGS) entry which is preliminary data.</text>
</comment>
<dbReference type="InterPro" id="IPR011011">
    <property type="entry name" value="Znf_FYVE_PHD"/>
</dbReference>
<dbReference type="InterPro" id="IPR003034">
    <property type="entry name" value="SAP_dom"/>
</dbReference>
<evidence type="ECO:0000313" key="2">
    <source>
        <dbReference type="EMBL" id="KAK7907168.1"/>
    </source>
</evidence>
<proteinExistence type="predicted"/>
<dbReference type="AlphaFoldDB" id="A0AAW0NXI0"/>
<accession>A0AAW0NXI0</accession>
<name>A0AAW0NXI0_9GOBI</name>